<keyword evidence="4" id="KW-1185">Reference proteome</keyword>
<gene>
    <name evidence="3" type="ORF">RM877_07985</name>
</gene>
<dbReference type="Proteomes" id="UP001183535">
    <property type="component" value="Unassembled WGS sequence"/>
</dbReference>
<evidence type="ECO:0000313" key="4">
    <source>
        <dbReference type="Proteomes" id="UP001183535"/>
    </source>
</evidence>
<evidence type="ECO:0000256" key="2">
    <source>
        <dbReference type="SAM" id="SignalP"/>
    </source>
</evidence>
<sequence>MRPVRATTPRTALAVCALSLLLAGCGGGTDGAGGAPSTARTVPPSPTSSAPPTAATSAAPTTPPVPSVTPRPPASSRPAATPSRGCAPPAELGAGDGGRTVCVAVGGTVRVRLDGSGERPWRALAVGGEGLRAANSGLVILPGDATGAYRAVAAGTARLSSSRPLCPTGDGRVGCAGLQEWSVTVVVR</sequence>
<proteinExistence type="predicted"/>
<dbReference type="EMBL" id="JAVRES010000002">
    <property type="protein sequence ID" value="MDT0434620.1"/>
    <property type="molecule type" value="Genomic_DNA"/>
</dbReference>
<evidence type="ECO:0000313" key="3">
    <source>
        <dbReference type="EMBL" id="MDT0434620.1"/>
    </source>
</evidence>
<feature type="compositionally biased region" description="Pro residues" evidence="1">
    <location>
        <begin position="61"/>
        <end position="75"/>
    </location>
</feature>
<dbReference type="PROSITE" id="PS51257">
    <property type="entry name" value="PROKAR_LIPOPROTEIN"/>
    <property type="match status" value="1"/>
</dbReference>
<keyword evidence="2" id="KW-0732">Signal</keyword>
<comment type="caution">
    <text evidence="3">The sequence shown here is derived from an EMBL/GenBank/DDBJ whole genome shotgun (WGS) entry which is preliminary data.</text>
</comment>
<name>A0ABD5EJ44_9ACTN</name>
<evidence type="ECO:0000256" key="1">
    <source>
        <dbReference type="SAM" id="MobiDB-lite"/>
    </source>
</evidence>
<dbReference type="AlphaFoldDB" id="A0ABD5EJ44"/>
<feature type="region of interest" description="Disordered" evidence="1">
    <location>
        <begin position="31"/>
        <end position="92"/>
    </location>
</feature>
<dbReference type="RefSeq" id="WP_311638533.1">
    <property type="nucleotide sequence ID" value="NZ_JAVRES010000002.1"/>
</dbReference>
<protein>
    <submittedName>
        <fullName evidence="3">Uncharacterized protein</fullName>
    </submittedName>
</protein>
<feature type="compositionally biased region" description="Low complexity" evidence="1">
    <location>
        <begin position="35"/>
        <end position="60"/>
    </location>
</feature>
<feature type="signal peptide" evidence="2">
    <location>
        <begin position="1"/>
        <end position="28"/>
    </location>
</feature>
<feature type="chain" id="PRO_5044809550" evidence="2">
    <location>
        <begin position="29"/>
        <end position="188"/>
    </location>
</feature>
<accession>A0ABD5EJ44</accession>
<organism evidence="3 4">
    <name type="scientific">Streptomyces doudnae</name>
    <dbReference type="NCBI Taxonomy" id="3075536"/>
    <lineage>
        <taxon>Bacteria</taxon>
        <taxon>Bacillati</taxon>
        <taxon>Actinomycetota</taxon>
        <taxon>Actinomycetes</taxon>
        <taxon>Kitasatosporales</taxon>
        <taxon>Streptomycetaceae</taxon>
        <taxon>Streptomyces</taxon>
    </lineage>
</organism>
<reference evidence="4" key="1">
    <citation type="submission" date="2023-07" db="EMBL/GenBank/DDBJ databases">
        <title>30 novel species of actinomycetes from the DSMZ collection.</title>
        <authorList>
            <person name="Nouioui I."/>
        </authorList>
    </citation>
    <scope>NUCLEOTIDE SEQUENCE [LARGE SCALE GENOMIC DNA]</scope>
    <source>
        <strain evidence="4">DSM 41981</strain>
    </source>
</reference>